<comment type="caution">
    <text evidence="1">The sequence shown here is derived from an EMBL/GenBank/DDBJ whole genome shotgun (WGS) entry which is preliminary data.</text>
</comment>
<dbReference type="AlphaFoldDB" id="A0ABD4Z7Q6"/>
<name>A0ABD4Z7Q6_9CREN</name>
<dbReference type="Proteomes" id="UP001529235">
    <property type="component" value="Unassembled WGS sequence"/>
</dbReference>
<organism evidence="1 2">
    <name type="scientific">Ignisphaera cupida</name>
    <dbReference type="NCBI Taxonomy" id="3050454"/>
    <lineage>
        <taxon>Archaea</taxon>
        <taxon>Thermoproteota</taxon>
        <taxon>Thermoprotei</taxon>
        <taxon>Desulfurococcales</taxon>
        <taxon>Desulfurococcaceae</taxon>
        <taxon>Ignisphaera</taxon>
    </lineage>
</organism>
<gene>
    <name evidence="1" type="ORF">QPL79_05975</name>
</gene>
<protein>
    <submittedName>
        <fullName evidence="1">Uncharacterized protein</fullName>
    </submittedName>
</protein>
<evidence type="ECO:0000313" key="2">
    <source>
        <dbReference type="Proteomes" id="UP001529235"/>
    </source>
</evidence>
<evidence type="ECO:0000313" key="1">
    <source>
        <dbReference type="EMBL" id="MDK6028905.1"/>
    </source>
</evidence>
<proteinExistence type="predicted"/>
<reference evidence="1 2" key="1">
    <citation type="submission" date="2023-05" db="EMBL/GenBank/DDBJ databases">
        <title>A new hyperthermophilic archaea 'Ignisphaera cupida' sp. nov. and description of the family 'Ignisphaeraceae' fam. nov.</title>
        <authorList>
            <person name="Podosokorskaya O.A."/>
            <person name="Elcheninov A.G."/>
            <person name="Klukina A."/>
            <person name="Merkel A.Y."/>
        </authorList>
    </citation>
    <scope>NUCLEOTIDE SEQUENCE [LARGE SCALE GENOMIC DNA]</scope>
    <source>
        <strain evidence="1 2">4213-co</strain>
    </source>
</reference>
<sequence length="166" mass="19380">MFEKELNIAFNEARKEFDCKENENGTECKCVEELRKRFLMYILKQLAVSCGNIILKRTPEKEELLKNLDEELRRCIKDKESRKQIIDEINQELKEEVDIDIVVTSLDKTSNVRNKKKILIITLDNSLCEVISEIFERCRVNEANNSIVKNNLIEIVKCIGSCCMCD</sequence>
<accession>A0ABD4Z7Q6</accession>
<dbReference type="RefSeq" id="WP_285273890.1">
    <property type="nucleotide sequence ID" value="NZ_JASNVW010000003.1"/>
</dbReference>
<dbReference type="EMBL" id="JASNVW010000003">
    <property type="protein sequence ID" value="MDK6028905.1"/>
    <property type="molecule type" value="Genomic_DNA"/>
</dbReference>
<keyword evidence="2" id="KW-1185">Reference proteome</keyword>